<comment type="caution">
    <text evidence="4">The sequence shown here is derived from an EMBL/GenBank/DDBJ whole genome shotgun (WGS) entry which is preliminary data.</text>
</comment>
<dbReference type="SUPFAM" id="SSF46785">
    <property type="entry name" value="Winged helix' DNA-binding domain"/>
    <property type="match status" value="1"/>
</dbReference>
<dbReference type="Gene3D" id="1.10.10.10">
    <property type="entry name" value="Winged helix-like DNA-binding domain superfamily/Winged helix DNA-binding domain"/>
    <property type="match status" value="1"/>
</dbReference>
<dbReference type="Gene3D" id="3.30.420.40">
    <property type="match status" value="2"/>
</dbReference>
<evidence type="ECO:0000256" key="3">
    <source>
        <dbReference type="ARBA" id="ARBA00022629"/>
    </source>
</evidence>
<dbReference type="InterPro" id="IPR043129">
    <property type="entry name" value="ATPase_NBD"/>
</dbReference>
<organism evidence="4 5">
    <name type="scientific">Caldanaerobacter subterraneus</name>
    <dbReference type="NCBI Taxonomy" id="911092"/>
    <lineage>
        <taxon>Bacteria</taxon>
        <taxon>Bacillati</taxon>
        <taxon>Bacillota</taxon>
        <taxon>Clostridia</taxon>
        <taxon>Thermoanaerobacterales</taxon>
        <taxon>Thermoanaerobacteraceae</taxon>
        <taxon>Caldanaerobacter</taxon>
    </lineage>
</organism>
<dbReference type="InterPro" id="IPR036390">
    <property type="entry name" value="WH_DNA-bd_sf"/>
</dbReference>
<protein>
    <submittedName>
        <fullName evidence="4">ROK family transcriptional regulator</fullName>
    </submittedName>
</protein>
<dbReference type="Pfam" id="PF00480">
    <property type="entry name" value="ROK"/>
    <property type="match status" value="1"/>
</dbReference>
<dbReference type="GO" id="GO:0042732">
    <property type="term" value="P:D-xylose metabolic process"/>
    <property type="evidence" value="ECO:0007669"/>
    <property type="project" value="UniProtKB-KW"/>
</dbReference>
<dbReference type="PANTHER" id="PTHR18964">
    <property type="entry name" value="ROK (REPRESSOR, ORF, KINASE) FAMILY"/>
    <property type="match status" value="1"/>
</dbReference>
<evidence type="ECO:0000313" key="5">
    <source>
        <dbReference type="Proteomes" id="UP000264445"/>
    </source>
</evidence>
<keyword evidence="3" id="KW-0859">Xylose metabolism</keyword>
<evidence type="ECO:0000313" key="4">
    <source>
        <dbReference type="EMBL" id="HBT48923.1"/>
    </source>
</evidence>
<dbReference type="SUPFAM" id="SSF53067">
    <property type="entry name" value="Actin-like ATPase domain"/>
    <property type="match status" value="1"/>
</dbReference>
<evidence type="ECO:0000256" key="2">
    <source>
        <dbReference type="ARBA" id="ARBA00006479"/>
    </source>
</evidence>
<dbReference type="InterPro" id="IPR000600">
    <property type="entry name" value="ROK"/>
</dbReference>
<dbReference type="EMBL" id="DOLB01000061">
    <property type="protein sequence ID" value="HBT48923.1"/>
    <property type="molecule type" value="Genomic_DNA"/>
</dbReference>
<gene>
    <name evidence="4" type="ORF">DEA61_03550</name>
</gene>
<evidence type="ECO:0000256" key="1">
    <source>
        <dbReference type="ARBA" id="ARBA00002486"/>
    </source>
</evidence>
<sequence>MKLRIGNKELIKDINRSLVINEIRMNGPISRTDISKNLNLGLSTVTNIVEELENQNLVHEVGEADSTGGRKPILLEFNYNYGYIIGIKIEENNLIFALTNLKSEIIEKRVVPFKKGTNSNTVLNMVVENIEKLITKIPYNKNLMGIGVAVSGLVDQQKGKLIYSGMLNWSNVEIGNILENKFNVPVYIDNDVNAYILAELWYGHGRELNNFIVVTYGSGIGSGIVINKKLYTGDFGGAGEIGHMVLVAEGRKCECGQRGCLEAYASEDFIVDYIRDNIKMYSESKIDLTEDLSIEKVYEYAKEGDMLAIDVLRLSAKYLGYGLLSVINLLNPSTIILAGEGMIAKDIILPVINDIVKNNFFKMHEKKVQIKVSELGDEGWVIGASTLAISKLFEIPLYEGQDNALTVF</sequence>
<dbReference type="InterPro" id="IPR036388">
    <property type="entry name" value="WH-like_DNA-bd_sf"/>
</dbReference>
<accession>A0A101E6P5</accession>
<dbReference type="Pfam" id="PF13412">
    <property type="entry name" value="HTH_24"/>
    <property type="match status" value="1"/>
</dbReference>
<dbReference type="CDD" id="cd24071">
    <property type="entry name" value="ASKHA_ATPase_ROK_Lmo0178-like"/>
    <property type="match status" value="1"/>
</dbReference>
<comment type="function">
    <text evidence="1">Transcriptional repressor of xylose-utilizing enzymes.</text>
</comment>
<dbReference type="Proteomes" id="UP000264445">
    <property type="component" value="Unassembled WGS sequence"/>
</dbReference>
<name>A0A101E6P5_9THEO</name>
<dbReference type="RefSeq" id="WP_278428827.1">
    <property type="nucleotide sequence ID" value="NZ_DOLB01000061.1"/>
</dbReference>
<proteinExistence type="inferred from homology"/>
<keyword evidence="3" id="KW-0119">Carbohydrate metabolism</keyword>
<reference evidence="4 5" key="1">
    <citation type="journal article" date="2018" name="Nat. Biotechnol.">
        <title>A standardized bacterial taxonomy based on genome phylogeny substantially revises the tree of life.</title>
        <authorList>
            <person name="Parks D.H."/>
            <person name="Chuvochina M."/>
            <person name="Waite D.W."/>
            <person name="Rinke C."/>
            <person name="Skarshewski A."/>
            <person name="Chaumeil P.A."/>
            <person name="Hugenholtz P."/>
        </authorList>
    </citation>
    <scope>NUCLEOTIDE SEQUENCE [LARGE SCALE GENOMIC DNA]</scope>
    <source>
        <strain evidence="4">UBA12544</strain>
    </source>
</reference>
<dbReference type="PANTHER" id="PTHR18964:SF149">
    <property type="entry name" value="BIFUNCTIONAL UDP-N-ACETYLGLUCOSAMINE 2-EPIMERASE_N-ACETYLMANNOSAMINE KINASE"/>
    <property type="match status" value="1"/>
</dbReference>
<comment type="similarity">
    <text evidence="2">Belongs to the ROK (NagC/XylR) family.</text>
</comment>
<dbReference type="AlphaFoldDB" id="A0A101E6P5"/>